<feature type="transmembrane region" description="Helical" evidence="9">
    <location>
        <begin position="182"/>
        <end position="199"/>
    </location>
</feature>
<proteinExistence type="inferred from homology"/>
<gene>
    <name evidence="10" type="ORF">DXD79_00310</name>
</gene>
<evidence type="ECO:0000256" key="8">
    <source>
        <dbReference type="ARBA" id="ARBA00035655"/>
    </source>
</evidence>
<evidence type="ECO:0000256" key="1">
    <source>
        <dbReference type="ARBA" id="ARBA00004429"/>
    </source>
</evidence>
<dbReference type="Proteomes" id="UP000263014">
    <property type="component" value="Unassembled WGS sequence"/>
</dbReference>
<keyword evidence="4" id="KW-0997">Cell inner membrane</keyword>
<reference evidence="10 11" key="1">
    <citation type="submission" date="2018-08" db="EMBL/GenBank/DDBJ databases">
        <title>A genome reference for cultivated species of the human gut microbiota.</title>
        <authorList>
            <person name="Zou Y."/>
            <person name="Xue W."/>
            <person name="Luo G."/>
        </authorList>
    </citation>
    <scope>NUCLEOTIDE SEQUENCE [LARGE SCALE GENOMIC DNA]</scope>
    <source>
        <strain evidence="10 11">TM09-12</strain>
    </source>
</reference>
<comment type="subcellular location">
    <subcellularLocation>
        <location evidence="1">Cell inner membrane</location>
        <topology evidence="1">Multi-pass membrane protein</topology>
    </subcellularLocation>
</comment>
<evidence type="ECO:0000256" key="7">
    <source>
        <dbReference type="ARBA" id="ARBA00023136"/>
    </source>
</evidence>
<comment type="similarity">
    <text evidence="8">Belongs to the TsuA/YedE (TC 9.B.102) family.</text>
</comment>
<organism evidence="10 11">
    <name type="scientific">Hungatella hathewayi</name>
    <dbReference type="NCBI Taxonomy" id="154046"/>
    <lineage>
        <taxon>Bacteria</taxon>
        <taxon>Bacillati</taxon>
        <taxon>Bacillota</taxon>
        <taxon>Clostridia</taxon>
        <taxon>Lachnospirales</taxon>
        <taxon>Lachnospiraceae</taxon>
        <taxon>Hungatella</taxon>
    </lineage>
</organism>
<keyword evidence="6 9" id="KW-1133">Transmembrane helix</keyword>
<accession>A0A374PF00</accession>
<dbReference type="AlphaFoldDB" id="A0A374PF00"/>
<dbReference type="PANTHER" id="PTHR30574">
    <property type="entry name" value="INNER MEMBRANE PROTEIN YEDE"/>
    <property type="match status" value="1"/>
</dbReference>
<keyword evidence="2" id="KW-0813">Transport</keyword>
<evidence type="ECO:0000256" key="3">
    <source>
        <dbReference type="ARBA" id="ARBA00022475"/>
    </source>
</evidence>
<evidence type="ECO:0000256" key="9">
    <source>
        <dbReference type="SAM" id="Phobius"/>
    </source>
</evidence>
<feature type="transmembrane region" description="Helical" evidence="9">
    <location>
        <begin position="21"/>
        <end position="39"/>
    </location>
</feature>
<evidence type="ECO:0000256" key="4">
    <source>
        <dbReference type="ARBA" id="ARBA00022519"/>
    </source>
</evidence>
<protein>
    <submittedName>
        <fullName evidence="10">Uncharacterized protein</fullName>
    </submittedName>
</protein>
<dbReference type="Pfam" id="PF04143">
    <property type="entry name" value="Sulf_transp"/>
    <property type="match status" value="1"/>
</dbReference>
<keyword evidence="5 9" id="KW-0812">Transmembrane</keyword>
<feature type="transmembrane region" description="Helical" evidence="9">
    <location>
        <begin position="145"/>
        <end position="162"/>
    </location>
</feature>
<keyword evidence="3" id="KW-1003">Cell membrane</keyword>
<dbReference type="PANTHER" id="PTHR30574:SF1">
    <property type="entry name" value="SULPHUR TRANSPORT DOMAIN-CONTAINING PROTEIN"/>
    <property type="match status" value="1"/>
</dbReference>
<sequence>MQKLKKRNEVGFMKWMKKQKWMGAAALLGIVFFLAVLLVKPIGVSTQFSVLSGIVHSTVDSAVITGDDERDSGYGSTNAYYDKSEGRLAANIKHPMNYDFIFVLAIPFGAYAAHLLRKKKYGTQSMESAESESCPLTGKSRWRQYFAPFIGGFILLYGARMADGCTSGHMMSGIMQGSISGYLFAAAVFSVAIPTAVLVHRKRS</sequence>
<evidence type="ECO:0000313" key="10">
    <source>
        <dbReference type="EMBL" id="RGJ08640.1"/>
    </source>
</evidence>
<comment type="caution">
    <text evidence="10">The sequence shown here is derived from an EMBL/GenBank/DDBJ whole genome shotgun (WGS) entry which is preliminary data.</text>
</comment>
<dbReference type="RefSeq" id="WP_117630515.1">
    <property type="nucleotide sequence ID" value="NZ_QSON01000001.1"/>
</dbReference>
<dbReference type="EMBL" id="QSON01000001">
    <property type="protein sequence ID" value="RGJ08640.1"/>
    <property type="molecule type" value="Genomic_DNA"/>
</dbReference>
<feature type="transmembrane region" description="Helical" evidence="9">
    <location>
        <begin position="98"/>
        <end position="116"/>
    </location>
</feature>
<evidence type="ECO:0000256" key="2">
    <source>
        <dbReference type="ARBA" id="ARBA00022448"/>
    </source>
</evidence>
<keyword evidence="7 9" id="KW-0472">Membrane</keyword>
<evidence type="ECO:0000313" key="11">
    <source>
        <dbReference type="Proteomes" id="UP000263014"/>
    </source>
</evidence>
<dbReference type="GO" id="GO:0005886">
    <property type="term" value="C:plasma membrane"/>
    <property type="evidence" value="ECO:0007669"/>
    <property type="project" value="UniProtKB-SubCell"/>
</dbReference>
<evidence type="ECO:0000256" key="5">
    <source>
        <dbReference type="ARBA" id="ARBA00022692"/>
    </source>
</evidence>
<dbReference type="InterPro" id="IPR007272">
    <property type="entry name" value="Sulf_transp_TsuA/YedE"/>
</dbReference>
<name>A0A374PF00_9FIRM</name>
<evidence type="ECO:0000256" key="6">
    <source>
        <dbReference type="ARBA" id="ARBA00022989"/>
    </source>
</evidence>